<dbReference type="InterPro" id="IPR039765">
    <property type="entry name" value="Yip5/YIPF1/YIPF2"/>
</dbReference>
<evidence type="ECO:0000256" key="7">
    <source>
        <dbReference type="SAM" id="MobiDB-lite"/>
    </source>
</evidence>
<evidence type="ECO:0000256" key="6">
    <source>
        <dbReference type="RuleBase" id="RU361264"/>
    </source>
</evidence>
<feature type="transmembrane region" description="Helical" evidence="6">
    <location>
        <begin position="243"/>
        <end position="266"/>
    </location>
</feature>
<keyword evidence="10" id="KW-1185">Reference proteome</keyword>
<dbReference type="OMA" id="KRAAGNY"/>
<evidence type="ECO:0000313" key="10">
    <source>
        <dbReference type="Proteomes" id="UP000295192"/>
    </source>
</evidence>
<comment type="similarity">
    <text evidence="2 6">Belongs to the YIP1 family.</text>
</comment>
<dbReference type="PANTHER" id="PTHR12822">
    <property type="entry name" value="PROTEIN YIPF"/>
    <property type="match status" value="1"/>
</dbReference>
<evidence type="ECO:0000259" key="8">
    <source>
        <dbReference type="Pfam" id="PF04893"/>
    </source>
</evidence>
<name>A0A484AUM7_DRONA</name>
<evidence type="ECO:0000256" key="4">
    <source>
        <dbReference type="ARBA" id="ARBA00022989"/>
    </source>
</evidence>
<dbReference type="EMBL" id="LSRL02000667">
    <property type="protein sequence ID" value="TDG40118.1"/>
    <property type="molecule type" value="Genomic_DNA"/>
</dbReference>
<feature type="domain" description="Yip1" evidence="8">
    <location>
        <begin position="150"/>
        <end position="317"/>
    </location>
</feature>
<dbReference type="GO" id="GO:0000139">
    <property type="term" value="C:Golgi membrane"/>
    <property type="evidence" value="ECO:0007669"/>
    <property type="project" value="UniProtKB-SubCell"/>
</dbReference>
<keyword evidence="5 6" id="KW-0472">Membrane</keyword>
<feature type="transmembrane region" description="Helical" evidence="6">
    <location>
        <begin position="302"/>
        <end position="324"/>
    </location>
</feature>
<reference evidence="9 10" key="1">
    <citation type="journal article" date="2019" name="J. Hered.">
        <title>An Improved Genome Assembly for Drosophila navojoa, the Basal Species in the mojavensis Cluster.</title>
        <authorList>
            <person name="Vanderlinde T."/>
            <person name="Dupim E.G."/>
            <person name="Nazario-Yepiz N.O."/>
            <person name="Carvalho A.B."/>
        </authorList>
    </citation>
    <scope>NUCLEOTIDE SEQUENCE [LARGE SCALE GENOMIC DNA]</scope>
    <source>
        <strain evidence="9">Navoj_Jal97</strain>
        <tissue evidence="9">Whole organism</tissue>
    </source>
</reference>
<feature type="transmembrane region" description="Helical" evidence="6">
    <location>
        <begin position="272"/>
        <end position="295"/>
    </location>
</feature>
<evidence type="ECO:0000256" key="1">
    <source>
        <dbReference type="ARBA" id="ARBA00004141"/>
    </source>
</evidence>
<gene>
    <name evidence="9" type="ORF">AWZ03_013454</name>
</gene>
<feature type="compositionally biased region" description="Polar residues" evidence="7">
    <location>
        <begin position="17"/>
        <end position="32"/>
    </location>
</feature>
<dbReference type="OrthoDB" id="10256463at2759"/>
<comment type="caution">
    <text evidence="9">The sequence shown here is derived from an EMBL/GenBank/DDBJ whole genome shotgun (WGS) entry which is preliminary data.</text>
</comment>
<keyword evidence="3 6" id="KW-0812">Transmembrane</keyword>
<dbReference type="Proteomes" id="UP000295192">
    <property type="component" value="Unassembled WGS sequence"/>
</dbReference>
<dbReference type="AlphaFoldDB" id="A0A484AUM7"/>
<feature type="compositionally biased region" description="Gly residues" evidence="7">
    <location>
        <begin position="37"/>
        <end position="49"/>
    </location>
</feature>
<evidence type="ECO:0000256" key="5">
    <source>
        <dbReference type="ARBA" id="ARBA00023136"/>
    </source>
</evidence>
<organism evidence="9 10">
    <name type="scientific">Drosophila navojoa</name>
    <name type="common">Fruit fly</name>
    <dbReference type="NCBI Taxonomy" id="7232"/>
    <lineage>
        <taxon>Eukaryota</taxon>
        <taxon>Metazoa</taxon>
        <taxon>Ecdysozoa</taxon>
        <taxon>Arthropoda</taxon>
        <taxon>Hexapoda</taxon>
        <taxon>Insecta</taxon>
        <taxon>Pterygota</taxon>
        <taxon>Neoptera</taxon>
        <taxon>Endopterygota</taxon>
        <taxon>Diptera</taxon>
        <taxon>Brachycera</taxon>
        <taxon>Muscomorpha</taxon>
        <taxon>Ephydroidea</taxon>
        <taxon>Drosophilidae</taxon>
        <taxon>Drosophila</taxon>
    </lineage>
</organism>
<comment type="subcellular location">
    <subcellularLocation>
        <location evidence="6">Golgi apparatus membrane</location>
        <topology evidence="6">Multi-pass membrane protein</topology>
    </subcellularLocation>
    <subcellularLocation>
        <location evidence="1">Membrane</location>
        <topology evidence="1">Multi-pass membrane protein</topology>
    </subcellularLocation>
</comment>
<evidence type="ECO:0000256" key="3">
    <source>
        <dbReference type="ARBA" id="ARBA00022692"/>
    </source>
</evidence>
<dbReference type="Pfam" id="PF04893">
    <property type="entry name" value="Yip1"/>
    <property type="match status" value="1"/>
</dbReference>
<proteinExistence type="inferred from homology"/>
<accession>A0A484AUM7</accession>
<dbReference type="PANTHER" id="PTHR12822:SF2">
    <property type="entry name" value="PROTEIN YIPF"/>
    <property type="match status" value="1"/>
</dbReference>
<keyword evidence="4 6" id="KW-1133">Transmembrane helix</keyword>
<feature type="transmembrane region" description="Helical" evidence="6">
    <location>
        <begin position="157"/>
        <end position="177"/>
    </location>
</feature>
<dbReference type="STRING" id="7232.A0A484AUM7"/>
<feature type="region of interest" description="Disordered" evidence="7">
    <location>
        <begin position="17"/>
        <end position="63"/>
    </location>
</feature>
<feature type="transmembrane region" description="Helical" evidence="6">
    <location>
        <begin position="197"/>
        <end position="219"/>
    </location>
</feature>
<dbReference type="GO" id="GO:0031267">
    <property type="term" value="F:small GTPase binding"/>
    <property type="evidence" value="ECO:0007669"/>
    <property type="project" value="InterPro"/>
</dbReference>
<protein>
    <recommendedName>
        <fullName evidence="6">Protein YIPF</fullName>
    </recommendedName>
</protein>
<evidence type="ECO:0000313" key="9">
    <source>
        <dbReference type="EMBL" id="TDG40118.1"/>
    </source>
</evidence>
<dbReference type="GO" id="GO:0016192">
    <property type="term" value="P:vesicle-mediated transport"/>
    <property type="evidence" value="ECO:0007669"/>
    <property type="project" value="InterPro"/>
</dbReference>
<sequence>METPTADDLLQFRDYSATNSGTPAQINVNSPTHAARGGAGGAGGAGGGAANFNNGQRQRGDPLSDLIYDMSNSAQNIIGGSGGGGGTGGAGNDGGSADVGAGGASGGARVSFLTIEYYQQFFNVDTYMVLERIANSMIPKRASANYLRMNIGENPDLYGPFWITVTLIFSIAISGNLASYLQQADDSYHWHYNFHLVSYAATCIFLYANILPAILWALFKYSLKPVDASDAVETESASYTPSLLSLMCIYGYSLAIYIPVSILWVINISLLQWLLVITAALLSGTVLIAVLTPALRNSQYSLFLIIGILGAHIILAAGFLLYFFHSPPESAALLTKATTALPLKALPKLSTQAVVGDLAAANQTG</sequence>
<evidence type="ECO:0000256" key="2">
    <source>
        <dbReference type="ARBA" id="ARBA00010596"/>
    </source>
</evidence>
<dbReference type="InterPro" id="IPR006977">
    <property type="entry name" value="Yip1_dom"/>
</dbReference>